<reference evidence="3 4" key="1">
    <citation type="journal article" date="2019" name="Nat. Plants">
        <title>Genome sequencing of Musa balbisiana reveals subgenome evolution and function divergence in polyploid bananas.</title>
        <authorList>
            <person name="Yao X."/>
        </authorList>
    </citation>
    <scope>NUCLEOTIDE SEQUENCE [LARGE SCALE GENOMIC DNA]</scope>
    <source>
        <strain evidence="4">cv. DH-PKW</strain>
        <tissue evidence="3">Leaves</tissue>
    </source>
</reference>
<proteinExistence type="inferred from homology"/>
<dbReference type="PANTHER" id="PTHR33493:SF2">
    <property type="entry name" value="LATE EMBRYOGENESIS ABUNDANT PROTEIN 46"/>
    <property type="match status" value="1"/>
</dbReference>
<dbReference type="AlphaFoldDB" id="A0A4S8K6J5"/>
<feature type="compositionally biased region" description="Basic and acidic residues" evidence="2">
    <location>
        <begin position="65"/>
        <end position="122"/>
    </location>
</feature>
<keyword evidence="4" id="KW-1185">Reference proteome</keyword>
<dbReference type="Pfam" id="PF03760">
    <property type="entry name" value="LEA_1"/>
    <property type="match status" value="1"/>
</dbReference>
<evidence type="ECO:0000313" key="3">
    <source>
        <dbReference type="EMBL" id="THU70513.1"/>
    </source>
</evidence>
<comment type="caution">
    <text evidence="3">The sequence shown here is derived from an EMBL/GenBank/DDBJ whole genome shotgun (WGS) entry which is preliminary data.</text>
</comment>
<dbReference type="Proteomes" id="UP000317650">
    <property type="component" value="Chromosome 8"/>
</dbReference>
<evidence type="ECO:0000256" key="2">
    <source>
        <dbReference type="SAM" id="MobiDB-lite"/>
    </source>
</evidence>
<evidence type="ECO:0000256" key="1">
    <source>
        <dbReference type="ARBA" id="ARBA00010975"/>
    </source>
</evidence>
<sequence length="159" mass="17087">MSRHLIANEGLVFIDTMCSHIFLPSILARNHKLHAEHCSRMQSGKRVVESAKETAGNITASTKAGMEKTKASVEEKVEKMRARDPEEKAEAGRRKEERKYEAEAEKEAAKERHAAEREDVRAGEAAGGGVAGYPAGQTPVASGGHPHVGGRGSTTGPVF</sequence>
<dbReference type="GO" id="GO:0009793">
    <property type="term" value="P:embryo development ending in seed dormancy"/>
    <property type="evidence" value="ECO:0007669"/>
    <property type="project" value="InterPro"/>
</dbReference>
<name>A0A4S8K6J5_MUSBA</name>
<feature type="region of interest" description="Disordered" evidence="2">
    <location>
        <begin position="55"/>
        <end position="159"/>
    </location>
</feature>
<evidence type="ECO:0000313" key="4">
    <source>
        <dbReference type="Proteomes" id="UP000317650"/>
    </source>
</evidence>
<protein>
    <submittedName>
        <fullName evidence="3">Uncharacterized protein</fullName>
    </submittedName>
</protein>
<dbReference type="STRING" id="52838.A0A4S8K6J5"/>
<gene>
    <name evidence="3" type="ORF">C4D60_Mb08t25800</name>
</gene>
<organism evidence="3 4">
    <name type="scientific">Musa balbisiana</name>
    <name type="common">Banana</name>
    <dbReference type="NCBI Taxonomy" id="52838"/>
    <lineage>
        <taxon>Eukaryota</taxon>
        <taxon>Viridiplantae</taxon>
        <taxon>Streptophyta</taxon>
        <taxon>Embryophyta</taxon>
        <taxon>Tracheophyta</taxon>
        <taxon>Spermatophyta</taxon>
        <taxon>Magnoliopsida</taxon>
        <taxon>Liliopsida</taxon>
        <taxon>Zingiberales</taxon>
        <taxon>Musaceae</taxon>
        <taxon>Musa</taxon>
    </lineage>
</organism>
<dbReference type="EMBL" id="PYDT01000002">
    <property type="protein sequence ID" value="THU70513.1"/>
    <property type="molecule type" value="Genomic_DNA"/>
</dbReference>
<dbReference type="InterPro" id="IPR005513">
    <property type="entry name" value="LEA_1"/>
</dbReference>
<dbReference type="PANTHER" id="PTHR33493">
    <property type="entry name" value="LATE EMBRYOGENESIS ABUNDANT PROTEIN 6-RELATED"/>
    <property type="match status" value="1"/>
</dbReference>
<accession>A0A4S8K6J5</accession>
<comment type="similarity">
    <text evidence="1">Belongs to the LEA type 1 family.</text>
</comment>